<dbReference type="Gene3D" id="2.130.10.10">
    <property type="entry name" value="YVTN repeat-like/Quinoprotein amine dehydrogenase"/>
    <property type="match status" value="1"/>
</dbReference>
<feature type="compositionally biased region" description="Basic and acidic residues" evidence="4">
    <location>
        <begin position="643"/>
        <end position="653"/>
    </location>
</feature>
<feature type="repeat" description="WD" evidence="3">
    <location>
        <begin position="225"/>
        <end position="266"/>
    </location>
</feature>
<keyword evidence="2" id="KW-0677">Repeat</keyword>
<dbReference type="Pfam" id="PF12937">
    <property type="entry name" value="F-box-like"/>
    <property type="match status" value="1"/>
</dbReference>
<accession>A0AAN7RQG5</accession>
<protein>
    <recommendedName>
        <fullName evidence="5">F-box domain-containing protein</fullName>
    </recommendedName>
</protein>
<keyword evidence="7" id="KW-1185">Reference proteome</keyword>
<dbReference type="Proteomes" id="UP001333110">
    <property type="component" value="Unassembled WGS sequence"/>
</dbReference>
<feature type="domain" description="F-box" evidence="5">
    <location>
        <begin position="53"/>
        <end position="87"/>
    </location>
</feature>
<evidence type="ECO:0000313" key="6">
    <source>
        <dbReference type="EMBL" id="KAK4811940.1"/>
    </source>
</evidence>
<organism evidence="6 7">
    <name type="scientific">Mycteria americana</name>
    <name type="common">Wood stork</name>
    <dbReference type="NCBI Taxonomy" id="33587"/>
    <lineage>
        <taxon>Eukaryota</taxon>
        <taxon>Metazoa</taxon>
        <taxon>Chordata</taxon>
        <taxon>Craniata</taxon>
        <taxon>Vertebrata</taxon>
        <taxon>Euteleostomi</taxon>
        <taxon>Archelosauria</taxon>
        <taxon>Archosauria</taxon>
        <taxon>Dinosauria</taxon>
        <taxon>Saurischia</taxon>
        <taxon>Theropoda</taxon>
        <taxon>Coelurosauria</taxon>
        <taxon>Aves</taxon>
        <taxon>Neognathae</taxon>
        <taxon>Neoaves</taxon>
        <taxon>Aequornithes</taxon>
        <taxon>Ciconiiformes</taxon>
        <taxon>Ciconiidae</taxon>
        <taxon>Mycteria</taxon>
    </lineage>
</organism>
<feature type="region of interest" description="Disordered" evidence="4">
    <location>
        <begin position="634"/>
        <end position="661"/>
    </location>
</feature>
<dbReference type="PANTHER" id="PTHR19872">
    <property type="entry name" value="UBIQUITIN LIGASE SPECIFICITY FACTOR/HREP PROTEIN"/>
    <property type="match status" value="1"/>
</dbReference>
<dbReference type="CDD" id="cd00200">
    <property type="entry name" value="WD40"/>
    <property type="match status" value="1"/>
</dbReference>
<dbReference type="InterPro" id="IPR036047">
    <property type="entry name" value="F-box-like_dom_sf"/>
</dbReference>
<evidence type="ECO:0000256" key="1">
    <source>
        <dbReference type="ARBA" id="ARBA00022574"/>
    </source>
</evidence>
<dbReference type="EMBL" id="JAUNZN010000016">
    <property type="protein sequence ID" value="KAK4811940.1"/>
    <property type="molecule type" value="Genomic_DNA"/>
</dbReference>
<sequence length="914" mass="101904">MCFWPQNTECLIQEGPDAEDNSRIMSLVDQDVTVVPASLQSPSNVNQSKDFIHCLPPHLSMYILGLLDQKSLNACAAVSRCWAFLAKEVKRERMCQSVVHEKILYLQGLCPRGAVSNYAKTVDVTIPQLNEEGDVIEVKGHNWGSKIKEEEDHLQAAYHDLQTDTIQLEERNVFCGSYNIRVLTDQSDQSRIMHYSGGNLVAIGSADRKVRLLGMSGMKEVPPLLSGHAGSIKALFLNEKKGFVLSASFDLSIRCWNIYSGACVKIFNGHCRTITCLDLHEEQFVSGARDGMVKVWNLESGKCLKTLKHNSAVWVVKMDGTRVVSGCERGLVKVWCADTGTLIKTLEGHQGPVKCLSFDQWHLVTGSTDGYALGWSMLGNLKRCLIAFRHPKEVLSLEFLYLRVISGCADGKIRIFNYLTGSCLKVLMANSRGDPISSFCVAENRMVINSPTSLLMFQFEDVRWDYTLDADREMVGKKKQHNGTSSGTPLHLQRTKPHDLSQMHRLALETQDADQLMLSCWIHCRSPKDCGASQTLCYEPMKSAACQKQQHFLKIEKTFRIQAEQQKKLFIPGRKQPLAFASEKPARAHSARILADTAPILGLPQGTTLPTMITKTVLVFNCVLFLETGSKSEHGPSLYAPAHPDRAEDTLQHEKRRGPGCPMSPDKFLLTVSVLQNACKAAPVSSRIKHTAKVGEHQQHHPEKVQIYKTPLQHKKDRAVQLQRVRLHSDSLTMKRISIPFETKMLQLKLKNSLHGPTVNSSIPAPSVVRPKSCCGWLREKKAHSGHGKALPLTEDGVQLIDPFTASCELIKSTRVMIAQMKNEAVSRRKKPFCPYAVDPSCSDSGFTLLTGKQKEVYEAATVAQYQAHQRKLTEDEQRACKKAWLRKIKGLPVDSFTGEGKIAAPELGLNTFI</sequence>
<evidence type="ECO:0000259" key="5">
    <source>
        <dbReference type="Pfam" id="PF12937"/>
    </source>
</evidence>
<dbReference type="AlphaFoldDB" id="A0AAN7RQG5"/>
<comment type="caution">
    <text evidence="6">The sequence shown here is derived from an EMBL/GenBank/DDBJ whole genome shotgun (WGS) entry which is preliminary data.</text>
</comment>
<dbReference type="InterPro" id="IPR051075">
    <property type="entry name" value="SCF_subunit_WD-repeat"/>
</dbReference>
<dbReference type="PROSITE" id="PS50294">
    <property type="entry name" value="WD_REPEATS_REGION"/>
    <property type="match status" value="2"/>
</dbReference>
<keyword evidence="1 3" id="KW-0853">WD repeat</keyword>
<dbReference type="Pfam" id="PF00400">
    <property type="entry name" value="WD40"/>
    <property type="match status" value="4"/>
</dbReference>
<dbReference type="SUPFAM" id="SSF50978">
    <property type="entry name" value="WD40 repeat-like"/>
    <property type="match status" value="1"/>
</dbReference>
<dbReference type="SMART" id="SM00320">
    <property type="entry name" value="WD40"/>
    <property type="match status" value="6"/>
</dbReference>
<dbReference type="InterPro" id="IPR015943">
    <property type="entry name" value="WD40/YVTN_repeat-like_dom_sf"/>
</dbReference>
<dbReference type="InterPro" id="IPR001810">
    <property type="entry name" value="F-box_dom"/>
</dbReference>
<dbReference type="InterPro" id="IPR001680">
    <property type="entry name" value="WD40_rpt"/>
</dbReference>
<reference evidence="6 7" key="1">
    <citation type="journal article" date="2023" name="J. Hered.">
        <title>Chromosome-level genome of the wood stork (Mycteria americana) provides insight into avian chromosome evolution.</title>
        <authorList>
            <person name="Flamio R. Jr."/>
            <person name="Ramstad K.M."/>
        </authorList>
    </citation>
    <scope>NUCLEOTIDE SEQUENCE [LARGE SCALE GENOMIC DNA]</scope>
    <source>
        <strain evidence="6">JAX WOST 10</strain>
    </source>
</reference>
<proteinExistence type="predicted"/>
<dbReference type="PROSITE" id="PS50082">
    <property type="entry name" value="WD_REPEATS_2"/>
    <property type="match status" value="2"/>
</dbReference>
<dbReference type="Gene3D" id="1.20.1280.50">
    <property type="match status" value="1"/>
</dbReference>
<gene>
    <name evidence="6" type="ORF">QYF61_017889</name>
</gene>
<evidence type="ECO:0000256" key="2">
    <source>
        <dbReference type="ARBA" id="ARBA00022737"/>
    </source>
</evidence>
<evidence type="ECO:0000313" key="7">
    <source>
        <dbReference type="Proteomes" id="UP001333110"/>
    </source>
</evidence>
<evidence type="ECO:0000256" key="3">
    <source>
        <dbReference type="PROSITE-ProRule" id="PRU00221"/>
    </source>
</evidence>
<name>A0AAN7RQG5_MYCAM</name>
<dbReference type="InterPro" id="IPR036322">
    <property type="entry name" value="WD40_repeat_dom_sf"/>
</dbReference>
<feature type="repeat" description="WD" evidence="3">
    <location>
        <begin position="267"/>
        <end position="306"/>
    </location>
</feature>
<dbReference type="PANTHER" id="PTHR19872:SF7">
    <property type="entry name" value="F-BOX AND WD REPEAT DOMAIN CONTAINING PROTEIN 10B-RELATED"/>
    <property type="match status" value="1"/>
</dbReference>
<evidence type="ECO:0000256" key="4">
    <source>
        <dbReference type="SAM" id="MobiDB-lite"/>
    </source>
</evidence>
<dbReference type="SUPFAM" id="SSF81383">
    <property type="entry name" value="F-box domain"/>
    <property type="match status" value="1"/>
</dbReference>